<name>A0A0D9XCP8_9ORYZ</name>
<dbReference type="InterPro" id="IPR001810">
    <property type="entry name" value="F-box_dom"/>
</dbReference>
<dbReference type="Gramene" id="LPERR09G04530.1">
    <property type="protein sequence ID" value="LPERR09G04530.1"/>
    <property type="gene ID" value="LPERR09G04530"/>
</dbReference>
<dbReference type="PROSITE" id="PS50181">
    <property type="entry name" value="FBOX"/>
    <property type="match status" value="1"/>
</dbReference>
<reference evidence="2 3" key="1">
    <citation type="submission" date="2012-08" db="EMBL/GenBank/DDBJ databases">
        <title>Oryza genome evolution.</title>
        <authorList>
            <person name="Wing R.A."/>
        </authorList>
    </citation>
    <scope>NUCLEOTIDE SEQUENCE</scope>
</reference>
<dbReference type="Gene3D" id="1.20.1280.50">
    <property type="match status" value="1"/>
</dbReference>
<dbReference type="eggNOG" id="ENOG502R449">
    <property type="taxonomic scope" value="Eukaryota"/>
</dbReference>
<proteinExistence type="predicted"/>
<reference evidence="2" key="3">
    <citation type="submission" date="2015-04" db="UniProtKB">
        <authorList>
            <consortium name="EnsemblPlants"/>
        </authorList>
    </citation>
    <scope>IDENTIFICATION</scope>
</reference>
<dbReference type="Proteomes" id="UP000032180">
    <property type="component" value="Chromosome 9"/>
</dbReference>
<evidence type="ECO:0000313" key="2">
    <source>
        <dbReference type="EnsemblPlants" id="LPERR09G04530.1"/>
    </source>
</evidence>
<dbReference type="EnsemblPlants" id="LPERR09G04530.1">
    <property type="protein sequence ID" value="LPERR09G04530.1"/>
    <property type="gene ID" value="LPERR09G04530"/>
</dbReference>
<keyword evidence="3" id="KW-1185">Reference proteome</keyword>
<dbReference type="AlphaFoldDB" id="A0A0D9XCP8"/>
<dbReference type="Pfam" id="PF12937">
    <property type="entry name" value="F-box-like"/>
    <property type="match status" value="1"/>
</dbReference>
<dbReference type="HOGENOM" id="CLU_038427_0_0_1"/>
<feature type="domain" description="F-box" evidence="1">
    <location>
        <begin position="23"/>
        <end position="77"/>
    </location>
</feature>
<evidence type="ECO:0000259" key="1">
    <source>
        <dbReference type="PROSITE" id="PS50181"/>
    </source>
</evidence>
<protein>
    <recommendedName>
        <fullName evidence="1">F-box domain-containing protein</fullName>
    </recommendedName>
</protein>
<sequence length="381" mass="43110">MARQKDKTRKATAKMPKGSLSPMTTLGDLPDKLIELILLHLTSPLWLVRAAATCKRWRCVISTTNFICHIDRLLRQLVGGYYNYPRSLSSARPNSSSLAFVPSSSAVALGVDSRRHFSLDFLPGGSLSWEIIDSNGSLILLAKTSSTRRGHRRSFFPNLVVCELVTRRYRLIPRMEEMKYQHCLGVFLHEYNTCVIDMWGRANDNMSRYRVIVVYMEYNGVCDGLGTVRACVYNPNWSSRWYGSWRQRSHLTSWYRVKPSRNMAKCGIYLWGSDSCWAEFEVLRIPDIVRESGLRAIVDGSGGDNDGELRVKSIQLEMATVGIEGFKEGYFGNGALKVITASVGSVVLASVEETAWMFSVDLETMEAAKCKNIHRNSLKWF</sequence>
<evidence type="ECO:0000313" key="3">
    <source>
        <dbReference type="Proteomes" id="UP000032180"/>
    </source>
</evidence>
<reference evidence="3" key="2">
    <citation type="submission" date="2013-12" db="EMBL/GenBank/DDBJ databases">
        <authorList>
            <person name="Yu Y."/>
            <person name="Lee S."/>
            <person name="de Baynast K."/>
            <person name="Wissotski M."/>
            <person name="Liu L."/>
            <person name="Talag J."/>
            <person name="Goicoechea J."/>
            <person name="Angelova A."/>
            <person name="Jetty R."/>
            <person name="Kudrna D."/>
            <person name="Golser W."/>
            <person name="Rivera L."/>
            <person name="Zhang J."/>
            <person name="Wing R."/>
        </authorList>
    </citation>
    <scope>NUCLEOTIDE SEQUENCE</scope>
</reference>
<dbReference type="PANTHER" id="PTHR33207">
    <property type="entry name" value="F-BOX DOMAIN CONTAINING PROTEIN-RELATED"/>
    <property type="match status" value="1"/>
</dbReference>
<dbReference type="InterPro" id="IPR036047">
    <property type="entry name" value="F-box-like_dom_sf"/>
</dbReference>
<dbReference type="SUPFAM" id="SSF81383">
    <property type="entry name" value="F-box domain"/>
    <property type="match status" value="1"/>
</dbReference>
<organism evidence="2 3">
    <name type="scientific">Leersia perrieri</name>
    <dbReference type="NCBI Taxonomy" id="77586"/>
    <lineage>
        <taxon>Eukaryota</taxon>
        <taxon>Viridiplantae</taxon>
        <taxon>Streptophyta</taxon>
        <taxon>Embryophyta</taxon>
        <taxon>Tracheophyta</taxon>
        <taxon>Spermatophyta</taxon>
        <taxon>Magnoliopsida</taxon>
        <taxon>Liliopsida</taxon>
        <taxon>Poales</taxon>
        <taxon>Poaceae</taxon>
        <taxon>BOP clade</taxon>
        <taxon>Oryzoideae</taxon>
        <taxon>Oryzeae</taxon>
        <taxon>Oryzinae</taxon>
        <taxon>Leersia</taxon>
    </lineage>
</organism>
<accession>A0A0D9XCP8</accession>